<dbReference type="Proteomes" id="UP000223061">
    <property type="component" value="Segment"/>
</dbReference>
<reference evidence="2 3" key="1">
    <citation type="submission" date="2015-04" db="EMBL/GenBank/DDBJ databases">
        <title>Isolation and characterization of bacteriophages from East Africa Rift Valley soda lakes.</title>
        <authorList>
            <person name="van Zyl L.J."/>
            <person name="Nemavhulani S."/>
            <person name="Cowan D.A."/>
            <person name="Trindade M.I."/>
        </authorList>
    </citation>
    <scope>NUCLEOTIDE SEQUENCE [LARGE SCALE GENOMIC DNA]</scope>
</reference>
<organism evidence="2 3">
    <name type="scientific">Paracoccus phage Shpa</name>
    <dbReference type="NCBI Taxonomy" id="1647282"/>
    <lineage>
        <taxon>Viruses</taxon>
        <taxon>Duplodnaviria</taxon>
        <taxon>Heunggongvirae</taxon>
        <taxon>Uroviricota</taxon>
        <taxon>Caudoviricetes</taxon>
        <taxon>Vhulanivirus</taxon>
        <taxon>Vhulanivirus Shpa</taxon>
    </lineage>
</organism>
<evidence type="ECO:0000256" key="1">
    <source>
        <dbReference type="SAM" id="MobiDB-lite"/>
    </source>
</evidence>
<protein>
    <submittedName>
        <fullName evidence="2">Terminase small subunit-like protein</fullName>
    </submittedName>
</protein>
<sequence length="169" mass="18337">MCAHRRAQPRCQFHRPCDPPCPAKAFHPRTRPTQPFPPRSIASAPRPEARPSAQTGHGGAAGSSCQRHRDRSVPKVSPLGAAPKRLSAAEKAAWVAFADEMPWLGKSDRTVVELASRLRAAMETNPDFPIGGYAQLRMCLSAMDGTPADRSKVAAPDDEDDDPLNAFMQ</sequence>
<feature type="region of interest" description="Disordered" evidence="1">
    <location>
        <begin position="1"/>
        <end position="84"/>
    </location>
</feature>
<feature type="compositionally biased region" description="Low complexity" evidence="1">
    <location>
        <begin position="39"/>
        <end position="53"/>
    </location>
</feature>
<evidence type="ECO:0000313" key="3">
    <source>
        <dbReference type="Proteomes" id="UP000223061"/>
    </source>
</evidence>
<proteinExistence type="predicted"/>
<dbReference type="OrthoDB" id="39453at10239"/>
<evidence type="ECO:0000313" key="2">
    <source>
        <dbReference type="EMBL" id="AKG94513.1"/>
    </source>
</evidence>
<accession>A0A0U2C0X7</accession>
<name>A0A0U2C0X7_9CAUD</name>
<keyword evidence="3" id="KW-1185">Reference proteome</keyword>
<dbReference type="EMBL" id="KR072689">
    <property type="protein sequence ID" value="AKG94513.1"/>
    <property type="molecule type" value="Genomic_DNA"/>
</dbReference>
<feature type="region of interest" description="Disordered" evidence="1">
    <location>
        <begin position="146"/>
        <end position="169"/>
    </location>
</feature>
<gene>
    <name evidence="2" type="ORF">Shpa_2</name>
</gene>